<evidence type="ECO:0000313" key="2">
    <source>
        <dbReference type="Proteomes" id="UP000297703"/>
    </source>
</evidence>
<accession>A0A4D9FDA4</accession>
<dbReference type="EMBL" id="QXTE01000005">
    <property type="protein sequence ID" value="TFK15384.1"/>
    <property type="molecule type" value="Genomic_DNA"/>
</dbReference>
<gene>
    <name evidence="1" type="ORF">DR999_PMT01150</name>
</gene>
<organism evidence="1 2">
    <name type="scientific">Platysternon megacephalum</name>
    <name type="common">big-headed turtle</name>
    <dbReference type="NCBI Taxonomy" id="55544"/>
    <lineage>
        <taxon>Eukaryota</taxon>
        <taxon>Metazoa</taxon>
        <taxon>Chordata</taxon>
        <taxon>Craniata</taxon>
        <taxon>Vertebrata</taxon>
        <taxon>Euteleostomi</taxon>
        <taxon>Archelosauria</taxon>
        <taxon>Testudinata</taxon>
        <taxon>Testudines</taxon>
        <taxon>Cryptodira</taxon>
        <taxon>Durocryptodira</taxon>
        <taxon>Testudinoidea</taxon>
        <taxon>Platysternidae</taxon>
        <taxon>Platysternon</taxon>
    </lineage>
</organism>
<dbReference type="AlphaFoldDB" id="A0A4D9FDA4"/>
<dbReference type="Proteomes" id="UP000297703">
    <property type="component" value="Unassembled WGS sequence"/>
</dbReference>
<proteinExistence type="predicted"/>
<name>A0A4D9FDA4_9SAUR</name>
<keyword evidence="2" id="KW-1185">Reference proteome</keyword>
<reference evidence="1 2" key="2">
    <citation type="submission" date="2019-04" db="EMBL/GenBank/DDBJ databases">
        <title>The genome sequence of big-headed turtle.</title>
        <authorList>
            <person name="Gong S."/>
        </authorList>
    </citation>
    <scope>NUCLEOTIDE SEQUENCE [LARGE SCALE GENOMIC DNA]</scope>
    <source>
        <strain evidence="1">DO16091913</strain>
        <tissue evidence="1">Muscle</tissue>
    </source>
</reference>
<sequence length="110" mass="12444">MMNVSRGADYHAFQFHQCKDLFIVSNSVTQSQTLYLGGKYSPKFCLLKHYIYILKCSAFYYFSILALGRIVTNTCLIPEAISSLSTCSICRISKNSLSNKELPNTGRRRG</sequence>
<reference evidence="1 2" key="1">
    <citation type="submission" date="2019-04" db="EMBL/GenBank/DDBJ databases">
        <title>Draft genome of the big-headed turtle Platysternon megacephalum.</title>
        <authorList>
            <person name="Gong S."/>
        </authorList>
    </citation>
    <scope>NUCLEOTIDE SEQUENCE [LARGE SCALE GENOMIC DNA]</scope>
    <source>
        <strain evidence="1">DO16091913</strain>
        <tissue evidence="1">Muscle</tissue>
    </source>
</reference>
<protein>
    <submittedName>
        <fullName evidence="1">Coiled-coil domain-containing protein 9-like</fullName>
    </submittedName>
</protein>
<comment type="caution">
    <text evidence="1">The sequence shown here is derived from an EMBL/GenBank/DDBJ whole genome shotgun (WGS) entry which is preliminary data.</text>
</comment>
<evidence type="ECO:0000313" key="1">
    <source>
        <dbReference type="EMBL" id="TFK15384.1"/>
    </source>
</evidence>